<proteinExistence type="predicted"/>
<dbReference type="InterPro" id="IPR038765">
    <property type="entry name" value="Papain-like_cys_pep_sf"/>
</dbReference>
<gene>
    <name evidence="3" type="ORF">ENS06_04240</name>
</gene>
<comment type="caution">
    <text evidence="3">The sequence shown here is derived from an EMBL/GenBank/DDBJ whole genome shotgun (WGS) entry which is preliminary data.</text>
</comment>
<dbReference type="Pfam" id="PF11992">
    <property type="entry name" value="TgpA_N"/>
    <property type="match status" value="1"/>
</dbReference>
<dbReference type="InterPro" id="IPR021878">
    <property type="entry name" value="TgpA_N"/>
</dbReference>
<feature type="transmembrane region" description="Helical" evidence="1">
    <location>
        <begin position="56"/>
        <end position="74"/>
    </location>
</feature>
<keyword evidence="1" id="KW-0812">Transmembrane</keyword>
<keyword evidence="1" id="KW-1133">Transmembrane helix</keyword>
<evidence type="ECO:0000256" key="1">
    <source>
        <dbReference type="SAM" id="Phobius"/>
    </source>
</evidence>
<feature type="transmembrane region" description="Helical" evidence="1">
    <location>
        <begin position="585"/>
        <end position="606"/>
    </location>
</feature>
<dbReference type="Gene3D" id="3.10.620.30">
    <property type="match status" value="1"/>
</dbReference>
<dbReference type="InterPro" id="IPR052901">
    <property type="entry name" value="Bact_TGase-like"/>
</dbReference>
<organism evidence="3">
    <name type="scientific">Desulfacinum infernum</name>
    <dbReference type="NCBI Taxonomy" id="35837"/>
    <lineage>
        <taxon>Bacteria</taxon>
        <taxon>Pseudomonadati</taxon>
        <taxon>Thermodesulfobacteriota</taxon>
        <taxon>Syntrophobacteria</taxon>
        <taxon>Syntrophobacterales</taxon>
        <taxon>Syntrophobacteraceae</taxon>
        <taxon>Desulfacinum</taxon>
    </lineage>
</organism>
<reference evidence="3" key="1">
    <citation type="journal article" date="2020" name="mSystems">
        <title>Genome- and Community-Level Interaction Insights into Carbon Utilization and Element Cycling Functions of Hydrothermarchaeota in Hydrothermal Sediment.</title>
        <authorList>
            <person name="Zhou Z."/>
            <person name="Liu Y."/>
            <person name="Xu W."/>
            <person name="Pan J."/>
            <person name="Luo Z.H."/>
            <person name="Li M."/>
        </authorList>
    </citation>
    <scope>NUCLEOTIDE SEQUENCE [LARGE SCALE GENOMIC DNA]</scope>
    <source>
        <strain evidence="3">SpSt-456</strain>
    </source>
</reference>
<accession>A0A832A2J5</accession>
<dbReference type="SUPFAM" id="SSF54001">
    <property type="entry name" value="Cysteine proteinases"/>
    <property type="match status" value="1"/>
</dbReference>
<keyword evidence="1" id="KW-0472">Membrane</keyword>
<dbReference type="InterPro" id="IPR002931">
    <property type="entry name" value="Transglutaminase-like"/>
</dbReference>
<sequence length="687" mass="77286">MWRRPYRVRLSSSTRRHGAARRSGFLSETGVTSRRPLWLTKENSSRCWPFTVKTRIALLSLTFLSAALSYGAVFSFVHPGAHATFLGLAVLAAVRHFVHPYLVSRHLLNALAVAVMILSLSRIRPDLLIEPLVDGVLVLLGIKLLEARLGRDYLQIYLLCLFLLLGLGLLSLSISFLFYLAPLAFLLTLSLLLLTVEAADPNGQLPRRAFSQLAFLAGAMGGLTVPVALILFVILPRTNFPLLNLLTAFGKAGAGRTGFSETVRLGEVTAIQEDAAVVFRVQTAPLREKDLYWRGLVLDRFDGAAWSPSRRVVFDPFESVQPGDVHQIVFMEPFGMDVLFGLDRPVSIHPIPVRGTKDGTFRVFSPLFKKTRYEVWSRPPTPFLEEGPPDPDLLHLPPTLSPRLSELARPWTRIASPGERLRAILEFLQPPRFHYALENLPSDLEDFLFQNRKGNCEYFASALAVLARLSGIPARLVGGYRGGYYNQAGGYYLVLQKHAHVWTEVYVEGTGWMRLDPTPPAAVTPAELYARSLLARWRVLMDTLNYYWFRIVVDYDVETQLALIRRAQALASSLSQKPKGPSKEALRTAVLIVMGVAVFMGLCLAVRRRAARDPTRELRSAYARRLKRYGYDLKDWEGVEESAQAIHDAAVRERALHFARAFHEAVYRNQNLSPETRRALQDHLRRL</sequence>
<dbReference type="PANTHER" id="PTHR42736">
    <property type="entry name" value="PROTEIN-GLUTAMINE GAMMA-GLUTAMYLTRANSFERASE"/>
    <property type="match status" value="1"/>
</dbReference>
<feature type="transmembrane region" description="Helical" evidence="1">
    <location>
        <begin position="213"/>
        <end position="235"/>
    </location>
</feature>
<feature type="transmembrane region" description="Helical" evidence="1">
    <location>
        <begin position="157"/>
        <end position="177"/>
    </location>
</feature>
<dbReference type="AlphaFoldDB" id="A0A832A2J5"/>
<dbReference type="SMART" id="SM00460">
    <property type="entry name" value="TGc"/>
    <property type="match status" value="1"/>
</dbReference>
<protein>
    <submittedName>
        <fullName evidence="3">DUF3488 domain-containing protein</fullName>
    </submittedName>
</protein>
<dbReference type="Pfam" id="PF01841">
    <property type="entry name" value="Transglut_core"/>
    <property type="match status" value="1"/>
</dbReference>
<feature type="transmembrane region" description="Helical" evidence="1">
    <location>
        <begin position="183"/>
        <end position="201"/>
    </location>
</feature>
<feature type="transmembrane region" description="Helical" evidence="1">
    <location>
        <begin position="105"/>
        <end position="121"/>
    </location>
</feature>
<name>A0A832A2J5_9BACT</name>
<evidence type="ECO:0000259" key="2">
    <source>
        <dbReference type="SMART" id="SM00460"/>
    </source>
</evidence>
<dbReference type="EMBL" id="DSTK01000013">
    <property type="protein sequence ID" value="HFK96522.1"/>
    <property type="molecule type" value="Genomic_DNA"/>
</dbReference>
<feature type="domain" description="Transglutaminase-like" evidence="2">
    <location>
        <begin position="448"/>
        <end position="519"/>
    </location>
</feature>
<evidence type="ECO:0000313" key="3">
    <source>
        <dbReference type="EMBL" id="HFK96522.1"/>
    </source>
</evidence>
<dbReference type="PANTHER" id="PTHR42736:SF1">
    <property type="entry name" value="PROTEIN-GLUTAMINE GAMMA-GLUTAMYLTRANSFERASE"/>
    <property type="match status" value="1"/>
</dbReference>